<dbReference type="InterPro" id="IPR038538">
    <property type="entry name" value="MTERF_sf"/>
</dbReference>
<feature type="region of interest" description="Disordered" evidence="3">
    <location>
        <begin position="46"/>
        <end position="71"/>
    </location>
</feature>
<keyword evidence="2" id="KW-0809">Transit peptide</keyword>
<evidence type="ECO:0000256" key="1">
    <source>
        <dbReference type="ARBA" id="ARBA00007692"/>
    </source>
</evidence>
<proteinExistence type="inferred from homology"/>
<reference key="2">
    <citation type="submission" date="2011-10" db="EMBL/GenBank/DDBJ databases">
        <title>The genome and transcriptome sequence of Clonorchis sinensis provide insights into the carcinogenic liver fluke.</title>
        <authorList>
            <person name="Wang X."/>
            <person name="Huang Y."/>
            <person name="Chen W."/>
            <person name="Liu H."/>
            <person name="Guo L."/>
            <person name="Chen Y."/>
            <person name="Luo F."/>
            <person name="Zhou W."/>
            <person name="Sun J."/>
            <person name="Mao Q."/>
            <person name="Liang P."/>
            <person name="Zhou C."/>
            <person name="Tian Y."/>
            <person name="Men J."/>
            <person name="Lv X."/>
            <person name="Huang L."/>
            <person name="Zhou J."/>
            <person name="Hu Y."/>
            <person name="Li R."/>
            <person name="Zhang F."/>
            <person name="Lei H."/>
            <person name="Li X."/>
            <person name="Hu X."/>
            <person name="Liang C."/>
            <person name="Xu J."/>
            <person name="Wu Z."/>
            <person name="Yu X."/>
        </authorList>
    </citation>
    <scope>NUCLEOTIDE SEQUENCE</scope>
    <source>
        <strain>Henan</strain>
    </source>
</reference>
<organism evidence="4 5">
    <name type="scientific">Clonorchis sinensis</name>
    <name type="common">Chinese liver fluke</name>
    <dbReference type="NCBI Taxonomy" id="79923"/>
    <lineage>
        <taxon>Eukaryota</taxon>
        <taxon>Metazoa</taxon>
        <taxon>Spiralia</taxon>
        <taxon>Lophotrochozoa</taxon>
        <taxon>Platyhelminthes</taxon>
        <taxon>Trematoda</taxon>
        <taxon>Digenea</taxon>
        <taxon>Opisthorchiida</taxon>
        <taxon>Opisthorchiata</taxon>
        <taxon>Opisthorchiidae</taxon>
        <taxon>Clonorchis</taxon>
    </lineage>
</organism>
<gene>
    <name evidence="4" type="ORF">CLF_111860</name>
</gene>
<dbReference type="Pfam" id="PF02536">
    <property type="entry name" value="mTERF"/>
    <property type="match status" value="1"/>
</dbReference>
<sequence>MKRKPAVKAQFGSENTIILKPNRLVVDIALPSCTICWISTTTSENKEHGLRRQVGSSSSSPGHTAFEEMRAPTLTSSVKPDLIAVRERRATVIDVSIVSDGRGATVWNEKKQKYGERQLLNDKNKTDPGNLGKSLAPVYQSVNPRMTPSEASGFVLLLIERQGYPGDDGQRNASISENVQRRLNLKIVLLVDGVNTLKSISAGFLQHYPWDNLTHLDRISTPYRPRQQESSVECHSSNAASLTTLLWKTWNESRIPAVLITSTIIAGSKRSEKLCGISLVTVASKVLFGIILCRQPSILSPQIISERNCDSSDHCTALTWFLRLMMLMNNYRERQMSSEEIDTRFGYFLQHNFVQTDVVQMFFKHPTILELSPVDADRQLASIQTVFQLSADELRKSVVAVPKLLLHPLGKTKDIYVVLSKMMGFSNEAVRQMVCQNATLLVTERNRLAQNFMFMHSRLNLPLERIQQWPTVLSSAPHLLSQRATFLFQELREEQENKGYSGKSCRKQSDNLDVNGTLCAECTRVACCIMCCLCRIQNSVNKKLDTVWIIDFQYGYVSGKKLYPVYNHFTTSRNNLVFSFRFRPLYTPLSEVVNGDDAQFCERFALVDEDQYNVFLKTL</sequence>
<protein>
    <submittedName>
        <fullName evidence="4">mTERF domain-containing protein mitochondrial</fullName>
    </submittedName>
</protein>
<dbReference type="GO" id="GO:0003676">
    <property type="term" value="F:nucleic acid binding"/>
    <property type="evidence" value="ECO:0007669"/>
    <property type="project" value="InterPro"/>
</dbReference>
<comment type="similarity">
    <text evidence="1">Belongs to the mTERF family.</text>
</comment>
<accession>G7YVF9</accession>
<evidence type="ECO:0000256" key="3">
    <source>
        <dbReference type="SAM" id="MobiDB-lite"/>
    </source>
</evidence>
<dbReference type="InterPro" id="IPR003690">
    <property type="entry name" value="MTERF"/>
</dbReference>
<name>G7YVF9_CLOSI</name>
<dbReference type="EMBL" id="DF144456">
    <property type="protein sequence ID" value="GAA56939.1"/>
    <property type="molecule type" value="Genomic_DNA"/>
</dbReference>
<evidence type="ECO:0000256" key="2">
    <source>
        <dbReference type="ARBA" id="ARBA00022946"/>
    </source>
</evidence>
<keyword evidence="5" id="KW-1185">Reference proteome</keyword>
<dbReference type="Proteomes" id="UP000008909">
    <property type="component" value="Unassembled WGS sequence"/>
</dbReference>
<reference evidence="4" key="1">
    <citation type="journal article" date="2011" name="Genome Biol.">
        <title>The draft genome of the carcinogenic human liver fluke Clonorchis sinensis.</title>
        <authorList>
            <person name="Wang X."/>
            <person name="Chen W."/>
            <person name="Huang Y."/>
            <person name="Sun J."/>
            <person name="Men J."/>
            <person name="Liu H."/>
            <person name="Luo F."/>
            <person name="Guo L."/>
            <person name="Lv X."/>
            <person name="Deng C."/>
            <person name="Zhou C."/>
            <person name="Fan Y."/>
            <person name="Li X."/>
            <person name="Huang L."/>
            <person name="Hu Y."/>
            <person name="Liang C."/>
            <person name="Hu X."/>
            <person name="Xu J."/>
            <person name="Yu X."/>
        </authorList>
    </citation>
    <scope>NUCLEOTIDE SEQUENCE [LARGE SCALE GENOMIC DNA]</scope>
    <source>
        <strain evidence="4">Henan</strain>
    </source>
</reference>
<dbReference type="Gene3D" id="1.25.70.10">
    <property type="entry name" value="Transcription termination factor 3, mitochondrial"/>
    <property type="match status" value="1"/>
</dbReference>
<dbReference type="AlphaFoldDB" id="G7YVF9"/>
<evidence type="ECO:0000313" key="4">
    <source>
        <dbReference type="EMBL" id="GAA56939.1"/>
    </source>
</evidence>
<evidence type="ECO:0000313" key="5">
    <source>
        <dbReference type="Proteomes" id="UP000008909"/>
    </source>
</evidence>